<evidence type="ECO:0000313" key="2">
    <source>
        <dbReference type="Proteomes" id="UP000234414"/>
    </source>
</evidence>
<evidence type="ECO:0000313" key="1">
    <source>
        <dbReference type="EMBL" id="AUI07691.1"/>
    </source>
</evidence>
<evidence type="ECO:0008006" key="3">
    <source>
        <dbReference type="Google" id="ProtNLM"/>
    </source>
</evidence>
<accession>A0AAD0BUF5</accession>
<reference evidence="1 2" key="1">
    <citation type="submission" date="2017-12" db="EMBL/GenBank/DDBJ databases">
        <title>Complete Genome Sequence of Stenotrophomonas maltophilia CSM2.</title>
        <authorList>
            <person name="Castro-Jaimes S."/>
            <person name="Lopez-Leal G."/>
            <person name="Barberena Jonas C."/>
            <person name="Bustos P."/>
            <person name="Perez-Oseguera A."/>
            <person name="Cevallos M.A."/>
        </authorList>
    </citation>
    <scope>NUCLEOTIDE SEQUENCE [LARGE SCALE GENOMIC DNA]</scope>
    <source>
        <strain evidence="1 2">CSM2</strain>
    </source>
</reference>
<name>A0AAD0BUF5_STEMA</name>
<dbReference type="AlphaFoldDB" id="A0AAD0BUF5"/>
<protein>
    <recommendedName>
        <fullName evidence="3">Response receiver domain-containing protein</fullName>
    </recommendedName>
</protein>
<dbReference type="EMBL" id="CP025298">
    <property type="protein sequence ID" value="AUI07691.1"/>
    <property type="molecule type" value="Genomic_DNA"/>
</dbReference>
<sequence>MTLRDVFEGAEIRHAIIVDDAYDKTPNTPLSRDEAQQVIDGIGEAFDDLLEKLKLAVTIDDGESMGDMDDDQLLIEYLTTLAGTATLYLEKANYPGVIDLFKPYDDQKGSRRREVDVLEAKLVAAGLEVQCYGAVDEIGDGNPPQLLFLDLQMHDAAGGAVSTDAAVGAYKRIQGKHGGHPFVFLMSTLSGALPASSEVFRNSADIYHSQFEALDNNLFSQDQMFEEVLDSYARSYLHLTRMRLAIDGVVEAIGAAAISLRRSLLDLDIADYRILQSNTAGIEKMPMGVYVTELSLEYLSYLIESDSKLWSLAAEIDAWKRENIPRSRFALRPSVRDLYTGNVIHAPSRLEQEAKLRRGPKDGFFYLGDIFFRAEDCAKGKIPRIAMAIATPACDLARPDKVIEGRTILLCCGKVSKTSSQAPIPTTRGGLPVTLLSHPAESAQKLHVEWDIKKLVTWDSTIVKRFMRGAGDWTRVGRLRPLYALQLQHAITSDLSRVGTQRPPSEPVPHGVELLVRLGGKWKSIDAKDIGSSVAAAVYRSTDGADRYSFVLADPTLSRLRRMIYTYHNSTDRDLKKVAKWLMGLKDLDRKLIYLDFSVKKDDPSQPIYPLSQGKRKLAHPNSIVFIDKRIKCAYGKVGGGVAQDDAHHTAHFAIRFVSLSK</sequence>
<gene>
    <name evidence="1" type="ORF">SmaCSM2_11045</name>
</gene>
<dbReference type="Proteomes" id="UP000234414">
    <property type="component" value="Chromosome"/>
</dbReference>
<organism evidence="1 2">
    <name type="scientific">Stenotrophomonas maltophilia</name>
    <name type="common">Pseudomonas maltophilia</name>
    <name type="synonym">Xanthomonas maltophilia</name>
    <dbReference type="NCBI Taxonomy" id="40324"/>
    <lineage>
        <taxon>Bacteria</taxon>
        <taxon>Pseudomonadati</taxon>
        <taxon>Pseudomonadota</taxon>
        <taxon>Gammaproteobacteria</taxon>
        <taxon>Lysobacterales</taxon>
        <taxon>Lysobacteraceae</taxon>
        <taxon>Stenotrophomonas</taxon>
        <taxon>Stenotrophomonas maltophilia group</taxon>
    </lineage>
</organism>
<proteinExistence type="predicted"/>
<dbReference type="RefSeq" id="WP_101765459.1">
    <property type="nucleotide sequence ID" value="NZ_CP025298.1"/>
</dbReference>